<dbReference type="EMBL" id="LXWF01000011">
    <property type="protein sequence ID" value="ORC22066.1"/>
    <property type="molecule type" value="Genomic_DNA"/>
</dbReference>
<organism evidence="1 2">
    <name type="scientific">Rothia nasimurium</name>
    <dbReference type="NCBI Taxonomy" id="85336"/>
    <lineage>
        <taxon>Bacteria</taxon>
        <taxon>Bacillati</taxon>
        <taxon>Actinomycetota</taxon>
        <taxon>Actinomycetes</taxon>
        <taxon>Micrococcales</taxon>
        <taxon>Micrococcaceae</taxon>
        <taxon>Rothia</taxon>
    </lineage>
</organism>
<sequence>MKDEVKKLDLYLIGSLSNLPEGSFLRNEYEATESKEIMFNYPSDPAYLMKIVLEDRGLSERQLDEIQNEAESKQRTR</sequence>
<dbReference type="Proteomes" id="UP000192359">
    <property type="component" value="Unassembled WGS sequence"/>
</dbReference>
<comment type="caution">
    <text evidence="1">The sequence shown here is derived from an EMBL/GenBank/DDBJ whole genome shotgun (WGS) entry which is preliminary data.</text>
</comment>
<name>A0A1Y1RQJ4_9MICC</name>
<gene>
    <name evidence="1" type="ORF">A7979_00685</name>
</gene>
<dbReference type="RefSeq" id="WP_083091120.1">
    <property type="nucleotide sequence ID" value="NZ_LXWF01000011.1"/>
</dbReference>
<accession>A0A1Y1RQJ4</accession>
<proteinExistence type="predicted"/>
<dbReference type="AlphaFoldDB" id="A0A1Y1RQJ4"/>
<protein>
    <submittedName>
        <fullName evidence="1">Uncharacterized protein</fullName>
    </submittedName>
</protein>
<keyword evidence="2" id="KW-1185">Reference proteome</keyword>
<evidence type="ECO:0000313" key="2">
    <source>
        <dbReference type="Proteomes" id="UP000192359"/>
    </source>
</evidence>
<reference evidence="1 2" key="1">
    <citation type="submission" date="2016-05" db="EMBL/GenBank/DDBJ databases">
        <title>Draft genome sequence of a porcine commensal Rothia nasimurium.</title>
        <authorList>
            <person name="Gaiser R.A."/>
            <person name="Van Baarlen P."/>
            <person name="Wells J.M."/>
        </authorList>
    </citation>
    <scope>NUCLEOTIDE SEQUENCE [LARGE SCALE GENOMIC DNA]</scope>
    <source>
        <strain evidence="1 2">PT-32</strain>
    </source>
</reference>
<evidence type="ECO:0000313" key="1">
    <source>
        <dbReference type="EMBL" id="ORC22066.1"/>
    </source>
</evidence>